<dbReference type="Gene3D" id="3.40.1090.10">
    <property type="entry name" value="Cytosolic phospholipase A2 catalytic domain"/>
    <property type="match status" value="1"/>
</dbReference>
<keyword evidence="1 4" id="KW-0378">Hydrolase</keyword>
<evidence type="ECO:0000256" key="3">
    <source>
        <dbReference type="ARBA" id="ARBA00023098"/>
    </source>
</evidence>
<evidence type="ECO:0000256" key="1">
    <source>
        <dbReference type="ARBA" id="ARBA00022801"/>
    </source>
</evidence>
<feature type="short sequence motif" description="DGA/G" evidence="4">
    <location>
        <begin position="156"/>
        <end position="158"/>
    </location>
</feature>
<dbReference type="InterPro" id="IPR016035">
    <property type="entry name" value="Acyl_Trfase/lysoPLipase"/>
</dbReference>
<dbReference type="SUPFAM" id="SSF52151">
    <property type="entry name" value="FabD/lysophospholipase-like"/>
    <property type="match status" value="1"/>
</dbReference>
<comment type="caution">
    <text evidence="4">Lacks conserved residue(s) required for the propagation of feature annotation.</text>
</comment>
<protein>
    <submittedName>
        <fullName evidence="6">Patatin-like phospholipase family protein</fullName>
    </submittedName>
</protein>
<feature type="active site" description="Proton acceptor" evidence="4">
    <location>
        <position position="156"/>
    </location>
</feature>
<gene>
    <name evidence="6" type="ORF">H9816_02615</name>
</gene>
<feature type="domain" description="PNPLA" evidence="5">
    <location>
        <begin position="11"/>
        <end position="169"/>
    </location>
</feature>
<evidence type="ECO:0000313" key="7">
    <source>
        <dbReference type="Proteomes" id="UP000824014"/>
    </source>
</evidence>
<dbReference type="PROSITE" id="PS51635">
    <property type="entry name" value="PNPLA"/>
    <property type="match status" value="1"/>
</dbReference>
<accession>A0A9D2DD82</accession>
<comment type="caution">
    <text evidence="6">The sequence shown here is derived from an EMBL/GenBank/DDBJ whole genome shotgun (WGS) entry which is preliminary data.</text>
</comment>
<sequence length="268" mass="29390">MEAEAHYKTGFALSGGFIKGYAHLGALQALFERGIRPDIIAGVSIGSVAGAFLADGRTPAEILDLFLSREFGSFTSLTRMRGGLMDLDNFDDFLSENLSVRRIEELSIPLVVTATNLDTGRSVHFRDGAIAPRIAASCCMPGLFAPITIDGDHYVDGGVLQNLPVSVLRCQCDKVVAINLSHIVPSRDYRHNMLGILMRTYHLMSHSNILNDRRAADMLIEPEGLEAYGNTQLDRGREIFDIGYRAARKVIDQVGDIVFPPDIPQQKA</sequence>
<dbReference type="PANTHER" id="PTHR14226">
    <property type="entry name" value="NEUROPATHY TARGET ESTERASE/SWISS CHEESE D.MELANOGASTER"/>
    <property type="match status" value="1"/>
</dbReference>
<dbReference type="AlphaFoldDB" id="A0A9D2DD82"/>
<organism evidence="6 7">
    <name type="scientific">Candidatus Tidjanibacter faecipullorum</name>
    <dbReference type="NCBI Taxonomy" id="2838766"/>
    <lineage>
        <taxon>Bacteria</taxon>
        <taxon>Pseudomonadati</taxon>
        <taxon>Bacteroidota</taxon>
        <taxon>Bacteroidia</taxon>
        <taxon>Bacteroidales</taxon>
        <taxon>Rikenellaceae</taxon>
        <taxon>Tidjanibacter</taxon>
    </lineage>
</organism>
<feature type="active site" description="Nucleophile" evidence="4">
    <location>
        <position position="44"/>
    </location>
</feature>
<keyword evidence="3 4" id="KW-0443">Lipid metabolism</keyword>
<dbReference type="EMBL" id="DXCC01000006">
    <property type="protein sequence ID" value="HIZ14793.1"/>
    <property type="molecule type" value="Genomic_DNA"/>
</dbReference>
<dbReference type="PANTHER" id="PTHR14226:SF78">
    <property type="entry name" value="SLR0060 PROTEIN"/>
    <property type="match status" value="1"/>
</dbReference>
<evidence type="ECO:0000256" key="4">
    <source>
        <dbReference type="PROSITE-ProRule" id="PRU01161"/>
    </source>
</evidence>
<dbReference type="CDD" id="cd07205">
    <property type="entry name" value="Pat_PNPLA6_PNPLA7_NTE1_like"/>
    <property type="match status" value="1"/>
</dbReference>
<name>A0A9D2DD82_9BACT</name>
<dbReference type="Proteomes" id="UP000824014">
    <property type="component" value="Unassembled WGS sequence"/>
</dbReference>
<dbReference type="InterPro" id="IPR050301">
    <property type="entry name" value="NTE"/>
</dbReference>
<evidence type="ECO:0000313" key="6">
    <source>
        <dbReference type="EMBL" id="HIZ14793.1"/>
    </source>
</evidence>
<evidence type="ECO:0000259" key="5">
    <source>
        <dbReference type="PROSITE" id="PS51635"/>
    </source>
</evidence>
<proteinExistence type="predicted"/>
<reference evidence="6" key="1">
    <citation type="journal article" date="2021" name="PeerJ">
        <title>Extensive microbial diversity within the chicken gut microbiome revealed by metagenomics and culture.</title>
        <authorList>
            <person name="Gilroy R."/>
            <person name="Ravi A."/>
            <person name="Getino M."/>
            <person name="Pursley I."/>
            <person name="Horton D.L."/>
            <person name="Alikhan N.F."/>
            <person name="Baker D."/>
            <person name="Gharbi K."/>
            <person name="Hall N."/>
            <person name="Watson M."/>
            <person name="Adriaenssens E.M."/>
            <person name="Foster-Nyarko E."/>
            <person name="Jarju S."/>
            <person name="Secka A."/>
            <person name="Antonio M."/>
            <person name="Oren A."/>
            <person name="Chaudhuri R.R."/>
            <person name="La Ragione R."/>
            <person name="Hildebrand F."/>
            <person name="Pallen M.J."/>
        </authorList>
    </citation>
    <scope>NUCLEOTIDE SEQUENCE</scope>
    <source>
        <strain evidence="6">ChiHjej11B10-19426</strain>
    </source>
</reference>
<dbReference type="Pfam" id="PF01734">
    <property type="entry name" value="Patatin"/>
    <property type="match status" value="1"/>
</dbReference>
<keyword evidence="2 4" id="KW-0442">Lipid degradation</keyword>
<dbReference type="InterPro" id="IPR002641">
    <property type="entry name" value="PNPLA_dom"/>
</dbReference>
<reference evidence="6" key="2">
    <citation type="submission" date="2021-04" db="EMBL/GenBank/DDBJ databases">
        <authorList>
            <person name="Gilroy R."/>
        </authorList>
    </citation>
    <scope>NUCLEOTIDE SEQUENCE</scope>
    <source>
        <strain evidence="6">ChiHjej11B10-19426</strain>
    </source>
</reference>
<dbReference type="GO" id="GO:0016042">
    <property type="term" value="P:lipid catabolic process"/>
    <property type="evidence" value="ECO:0007669"/>
    <property type="project" value="UniProtKB-UniRule"/>
</dbReference>
<feature type="short sequence motif" description="GXSXG" evidence="4">
    <location>
        <begin position="42"/>
        <end position="46"/>
    </location>
</feature>
<evidence type="ECO:0000256" key="2">
    <source>
        <dbReference type="ARBA" id="ARBA00022963"/>
    </source>
</evidence>
<dbReference type="GO" id="GO:0016787">
    <property type="term" value="F:hydrolase activity"/>
    <property type="evidence" value="ECO:0007669"/>
    <property type="project" value="UniProtKB-UniRule"/>
</dbReference>